<dbReference type="PIRSF" id="PIRSF002457">
    <property type="entry name" value="DASS"/>
    <property type="match status" value="1"/>
</dbReference>
<accession>H5SFF6</accession>
<feature type="transmembrane region" description="Helical" evidence="6">
    <location>
        <begin position="40"/>
        <end position="69"/>
    </location>
</feature>
<organism evidence="7">
    <name type="scientific">uncultured Acidobacteriota bacterium</name>
    <dbReference type="NCBI Taxonomy" id="171953"/>
    <lineage>
        <taxon>Bacteria</taxon>
        <taxon>Pseudomonadati</taxon>
        <taxon>Acidobacteriota</taxon>
        <taxon>environmental samples</taxon>
    </lineage>
</organism>
<evidence type="ECO:0000256" key="5">
    <source>
        <dbReference type="ARBA" id="ARBA00023136"/>
    </source>
</evidence>
<feature type="transmembrane region" description="Helical" evidence="6">
    <location>
        <begin position="273"/>
        <end position="290"/>
    </location>
</feature>
<feature type="transmembrane region" description="Helical" evidence="6">
    <location>
        <begin position="296"/>
        <end position="315"/>
    </location>
</feature>
<dbReference type="GO" id="GO:0016020">
    <property type="term" value="C:membrane"/>
    <property type="evidence" value="ECO:0007669"/>
    <property type="project" value="UniProtKB-SubCell"/>
</dbReference>
<evidence type="ECO:0000256" key="4">
    <source>
        <dbReference type="ARBA" id="ARBA00022989"/>
    </source>
</evidence>
<dbReference type="EMBL" id="AP011702">
    <property type="protein sequence ID" value="BAL54892.1"/>
    <property type="molecule type" value="Genomic_DNA"/>
</dbReference>
<protein>
    <submittedName>
        <fullName evidence="7">Divalent anion:Na+ symporter, DASS family</fullName>
    </submittedName>
</protein>
<feature type="transmembrane region" description="Helical" evidence="6">
    <location>
        <begin position="12"/>
        <end position="28"/>
    </location>
</feature>
<keyword evidence="5 6" id="KW-0472">Membrane</keyword>
<dbReference type="Pfam" id="PF00939">
    <property type="entry name" value="Na_sulph_symp"/>
    <property type="match status" value="1"/>
</dbReference>
<feature type="transmembrane region" description="Helical" evidence="6">
    <location>
        <begin position="217"/>
        <end position="240"/>
    </location>
</feature>
<feature type="transmembrane region" description="Helical" evidence="6">
    <location>
        <begin position="360"/>
        <end position="378"/>
    </location>
</feature>
<proteinExistence type="inferred from homology"/>
<evidence type="ECO:0000256" key="3">
    <source>
        <dbReference type="ARBA" id="ARBA00022692"/>
    </source>
</evidence>
<dbReference type="InterPro" id="IPR030676">
    <property type="entry name" value="CitT-rel"/>
</dbReference>
<comment type="similarity">
    <text evidence="2">Belongs to the SLC13A/DASS transporter (TC 2.A.47) family. DIT1 subfamily.</text>
</comment>
<name>H5SFF6_9BACT</name>
<evidence type="ECO:0000256" key="2">
    <source>
        <dbReference type="ARBA" id="ARBA00007349"/>
    </source>
</evidence>
<dbReference type="PANTHER" id="PTHR42826">
    <property type="entry name" value="DICARBOXYLATE TRANSPORTER 2.1, CHLOROPLASTIC"/>
    <property type="match status" value="1"/>
</dbReference>
<evidence type="ECO:0000256" key="6">
    <source>
        <dbReference type="SAM" id="Phobius"/>
    </source>
</evidence>
<feature type="transmembrane region" description="Helical" evidence="6">
    <location>
        <begin position="176"/>
        <end position="197"/>
    </location>
</feature>
<dbReference type="AlphaFoldDB" id="H5SFF6"/>
<feature type="transmembrane region" description="Helical" evidence="6">
    <location>
        <begin position="322"/>
        <end position="340"/>
    </location>
</feature>
<reference evidence="7" key="1">
    <citation type="journal article" date="2005" name="Environ. Microbiol.">
        <title>Genetic and functional properties of uncultivated thermophilic crenarchaeotes from a subsurface gold mine as revealed by analysis of genome fragments.</title>
        <authorList>
            <person name="Nunoura T."/>
            <person name="Hirayama H."/>
            <person name="Takami H."/>
            <person name="Oida H."/>
            <person name="Nishi S."/>
            <person name="Shimamura S."/>
            <person name="Suzuki Y."/>
            <person name="Inagaki F."/>
            <person name="Takai K."/>
            <person name="Nealson K.H."/>
            <person name="Horikoshi K."/>
        </authorList>
    </citation>
    <scope>NUCLEOTIDE SEQUENCE</scope>
</reference>
<evidence type="ECO:0000313" key="7">
    <source>
        <dbReference type="EMBL" id="BAL54892.1"/>
    </source>
</evidence>
<feature type="transmembrane region" description="Helical" evidence="6">
    <location>
        <begin position="443"/>
        <end position="467"/>
    </location>
</feature>
<gene>
    <name evidence="7" type="ORF">HGMM_F21E04C30</name>
</gene>
<keyword evidence="3 6" id="KW-0812">Transmembrane</keyword>
<dbReference type="NCBIfam" id="TIGR00785">
    <property type="entry name" value="dass"/>
    <property type="match status" value="1"/>
</dbReference>
<feature type="transmembrane region" description="Helical" evidence="6">
    <location>
        <begin position="390"/>
        <end position="415"/>
    </location>
</feature>
<feature type="transmembrane region" description="Helical" evidence="6">
    <location>
        <begin position="81"/>
        <end position="99"/>
    </location>
</feature>
<reference evidence="7" key="2">
    <citation type="journal article" date="2012" name="PLoS ONE">
        <title>A Deeply Branching Thermophilic Bacterium with an Ancient Acetyl-CoA Pathway Dominates a Subsurface Ecosystem.</title>
        <authorList>
            <person name="Takami H."/>
            <person name="Noguchi H."/>
            <person name="Takaki Y."/>
            <person name="Uchiyama I."/>
            <person name="Toyoda A."/>
            <person name="Nishi S."/>
            <person name="Chee G.-J."/>
            <person name="Arai W."/>
            <person name="Nunoura T."/>
            <person name="Itoh T."/>
            <person name="Hattori M."/>
            <person name="Takai K."/>
        </authorList>
    </citation>
    <scope>NUCLEOTIDE SEQUENCE</scope>
</reference>
<dbReference type="GO" id="GO:0022857">
    <property type="term" value="F:transmembrane transporter activity"/>
    <property type="evidence" value="ECO:0007669"/>
    <property type="project" value="InterPro"/>
</dbReference>
<sequence length="473" mass="51113">MQLRREISPTAARWGVVFLTGVGVALAPRPEEIARESWHLLAIFLATIVGLIAQPMPGGAMVLLGVLALAITGTMPVGEALAGYADPIVWLVLAAFFFARGMIKTGLGRRIAFLFIRAVGRHSLGLGYALAATDMVLAMIIPSNGARCGGILFPIARSLAEAYDSRPGDSARRLGAFLMVLVYQCEVIVCAMFLTGQASNPLIAKFAEQVAGISLSYARWAVGAIVPGVLSFALIPVLVYRLFPPEQRRTPEAATFAEAELKRLGPMSRQEKVMLLVFLIVAALWMTMSWHGIHYAVIALLGIALLLLGGVLNWEDIIAERGAWDVFLWYGGLVRMGGALGETDLTRRFAEAAAAVTAGWSWWGAWLVLALIYFYAHYGFASITAHVTAMYIPFLVVVLAAGAPAPLAVHALAYLSNVMAGLTHYGTTPAPIYFGAGYVAQTVWWRLGVIASWVNLAIWLGIGAVWWRALGWW</sequence>
<dbReference type="InterPro" id="IPR001898">
    <property type="entry name" value="SLC13A/DASS"/>
</dbReference>
<evidence type="ECO:0000256" key="1">
    <source>
        <dbReference type="ARBA" id="ARBA00004141"/>
    </source>
</evidence>
<comment type="subcellular location">
    <subcellularLocation>
        <location evidence="1">Membrane</location>
        <topology evidence="1">Multi-pass membrane protein</topology>
    </subcellularLocation>
</comment>
<keyword evidence="4 6" id="KW-1133">Transmembrane helix</keyword>